<gene>
    <name evidence="1" type="ORF">PC117_g9578</name>
</gene>
<protein>
    <submittedName>
        <fullName evidence="1">Uncharacterized protein</fullName>
    </submittedName>
</protein>
<reference evidence="1" key="1">
    <citation type="submission" date="2018-10" db="EMBL/GenBank/DDBJ databases">
        <title>Effector identification in a new, highly contiguous assembly of the strawberry crown rot pathogen Phytophthora cactorum.</title>
        <authorList>
            <person name="Armitage A.D."/>
            <person name="Nellist C.F."/>
            <person name="Bates H."/>
            <person name="Vickerstaff R.J."/>
            <person name="Harrison R.J."/>
        </authorList>
    </citation>
    <scope>NUCLEOTIDE SEQUENCE</scope>
    <source>
        <strain evidence="1">4040</strain>
    </source>
</reference>
<evidence type="ECO:0000313" key="1">
    <source>
        <dbReference type="EMBL" id="KAG2942969.1"/>
    </source>
</evidence>
<dbReference type="EMBL" id="RCMK01000221">
    <property type="protein sequence ID" value="KAG2942969.1"/>
    <property type="molecule type" value="Genomic_DNA"/>
</dbReference>
<sequence>MPHQPSLRNGHACPGVAALVPLSRGSIEQFLRQREAWKFRREGRRSISYAVA</sequence>
<name>A0A8T1DT53_9STRA</name>
<proteinExistence type="predicted"/>
<dbReference type="AlphaFoldDB" id="A0A8T1DT53"/>
<organism evidence="1 2">
    <name type="scientific">Phytophthora cactorum</name>
    <dbReference type="NCBI Taxonomy" id="29920"/>
    <lineage>
        <taxon>Eukaryota</taxon>
        <taxon>Sar</taxon>
        <taxon>Stramenopiles</taxon>
        <taxon>Oomycota</taxon>
        <taxon>Peronosporomycetes</taxon>
        <taxon>Peronosporales</taxon>
        <taxon>Peronosporaceae</taxon>
        <taxon>Phytophthora</taxon>
    </lineage>
</organism>
<evidence type="ECO:0000313" key="2">
    <source>
        <dbReference type="Proteomes" id="UP000736787"/>
    </source>
</evidence>
<dbReference type="Proteomes" id="UP000736787">
    <property type="component" value="Unassembled WGS sequence"/>
</dbReference>
<comment type="caution">
    <text evidence="1">The sequence shown here is derived from an EMBL/GenBank/DDBJ whole genome shotgun (WGS) entry which is preliminary data.</text>
</comment>
<accession>A0A8T1DT53</accession>